<protein>
    <submittedName>
        <fullName evidence="2">Uncharacterized protein</fullName>
    </submittedName>
</protein>
<proteinExistence type="predicted"/>
<evidence type="ECO:0000256" key="1">
    <source>
        <dbReference type="SAM" id="Phobius"/>
    </source>
</evidence>
<reference evidence="2" key="2">
    <citation type="submission" date="2021-04" db="EMBL/GenBank/DDBJ databases">
        <authorList>
            <person name="Podell S."/>
        </authorList>
    </citation>
    <scope>NUCLEOTIDE SEQUENCE</scope>
    <source>
        <strain evidence="2">Hildebrandi</strain>
    </source>
</reference>
<keyword evidence="1" id="KW-0812">Transmembrane</keyword>
<sequence>MNENTDETLQDVFMEHGCGALILYTLSFLDVVTLLRKQVVSKHFKDLCSQTITAKCGKDGPEPLTNSTLREAVVKFCEIMYNPDSNKDDMETIACKYGYPIDSWNVSQVTYMSQLFTGVFTIMQKSRTCTYPKLTI</sequence>
<organism evidence="2 3">
    <name type="scientific">Nitzschia inconspicua</name>
    <dbReference type="NCBI Taxonomy" id="303405"/>
    <lineage>
        <taxon>Eukaryota</taxon>
        <taxon>Sar</taxon>
        <taxon>Stramenopiles</taxon>
        <taxon>Ochrophyta</taxon>
        <taxon>Bacillariophyta</taxon>
        <taxon>Bacillariophyceae</taxon>
        <taxon>Bacillariophycidae</taxon>
        <taxon>Bacillariales</taxon>
        <taxon>Bacillariaceae</taxon>
        <taxon>Nitzschia</taxon>
    </lineage>
</organism>
<reference evidence="2" key="1">
    <citation type="journal article" date="2021" name="Sci. Rep.">
        <title>Diploid genomic architecture of Nitzschia inconspicua, an elite biomass production diatom.</title>
        <authorList>
            <person name="Oliver A."/>
            <person name="Podell S."/>
            <person name="Pinowska A."/>
            <person name="Traller J.C."/>
            <person name="Smith S.R."/>
            <person name="McClure R."/>
            <person name="Beliaev A."/>
            <person name="Bohutskyi P."/>
            <person name="Hill E.A."/>
            <person name="Rabines A."/>
            <person name="Zheng H."/>
            <person name="Allen L.Z."/>
            <person name="Kuo A."/>
            <person name="Grigoriev I.V."/>
            <person name="Allen A.E."/>
            <person name="Hazlebeck D."/>
            <person name="Allen E.E."/>
        </authorList>
    </citation>
    <scope>NUCLEOTIDE SEQUENCE</scope>
    <source>
        <strain evidence="2">Hildebrandi</strain>
    </source>
</reference>
<keyword evidence="3" id="KW-1185">Reference proteome</keyword>
<dbReference type="Proteomes" id="UP000693970">
    <property type="component" value="Unassembled WGS sequence"/>
</dbReference>
<dbReference type="EMBL" id="JAGRRH010000018">
    <property type="protein sequence ID" value="KAG7350261.1"/>
    <property type="molecule type" value="Genomic_DNA"/>
</dbReference>
<name>A0A9K3PKN1_9STRA</name>
<dbReference type="AlphaFoldDB" id="A0A9K3PKN1"/>
<feature type="transmembrane region" description="Helical" evidence="1">
    <location>
        <begin position="12"/>
        <end position="35"/>
    </location>
</feature>
<gene>
    <name evidence="2" type="ORF">IV203_009621</name>
</gene>
<evidence type="ECO:0000313" key="3">
    <source>
        <dbReference type="Proteomes" id="UP000693970"/>
    </source>
</evidence>
<accession>A0A9K3PKN1</accession>
<comment type="caution">
    <text evidence="2">The sequence shown here is derived from an EMBL/GenBank/DDBJ whole genome shotgun (WGS) entry which is preliminary data.</text>
</comment>
<keyword evidence="1" id="KW-1133">Transmembrane helix</keyword>
<evidence type="ECO:0000313" key="2">
    <source>
        <dbReference type="EMBL" id="KAG7350261.1"/>
    </source>
</evidence>
<keyword evidence="1" id="KW-0472">Membrane</keyword>